<dbReference type="Pfam" id="PF13510">
    <property type="entry name" value="Fer2_4"/>
    <property type="match status" value="1"/>
</dbReference>
<dbReference type="Proteomes" id="UP000282837">
    <property type="component" value="Unassembled WGS sequence"/>
</dbReference>
<dbReference type="EMBL" id="SACO01000002">
    <property type="protein sequence ID" value="RVU07172.1"/>
    <property type="molecule type" value="Genomic_DNA"/>
</dbReference>
<protein>
    <submittedName>
        <fullName evidence="2">(2Fe-2S)-binding protein</fullName>
    </submittedName>
</protein>
<dbReference type="InterPro" id="IPR036010">
    <property type="entry name" value="2Fe-2S_ferredoxin-like_sf"/>
</dbReference>
<evidence type="ECO:0000313" key="3">
    <source>
        <dbReference type="Proteomes" id="UP000282837"/>
    </source>
</evidence>
<gene>
    <name evidence="2" type="ORF">EOE18_04340</name>
</gene>
<dbReference type="RefSeq" id="WP_127706547.1">
    <property type="nucleotide sequence ID" value="NZ_SACO01000002.1"/>
</dbReference>
<dbReference type="AlphaFoldDB" id="A0A437NBE2"/>
<proteinExistence type="predicted"/>
<name>A0A437NBE2_9SPHN</name>
<comment type="caution">
    <text evidence="2">The sequence shown here is derived from an EMBL/GenBank/DDBJ whole genome shotgun (WGS) entry which is preliminary data.</text>
</comment>
<dbReference type="GO" id="GO:0016491">
    <property type="term" value="F:oxidoreductase activity"/>
    <property type="evidence" value="ECO:0007669"/>
    <property type="project" value="UniProtKB-KW"/>
</dbReference>
<dbReference type="OrthoDB" id="573392at2"/>
<dbReference type="SUPFAM" id="SSF54292">
    <property type="entry name" value="2Fe-2S ferredoxin-like"/>
    <property type="match status" value="1"/>
</dbReference>
<keyword evidence="1" id="KW-0560">Oxidoreductase</keyword>
<dbReference type="InterPro" id="IPR042204">
    <property type="entry name" value="2Fe-2S-bd_N"/>
</dbReference>
<organism evidence="2 3">
    <name type="scientific">Novosphingobium umbonatum</name>
    <dbReference type="NCBI Taxonomy" id="1908524"/>
    <lineage>
        <taxon>Bacteria</taxon>
        <taxon>Pseudomonadati</taxon>
        <taxon>Pseudomonadota</taxon>
        <taxon>Alphaproteobacteria</taxon>
        <taxon>Sphingomonadales</taxon>
        <taxon>Sphingomonadaceae</taxon>
        <taxon>Novosphingobium</taxon>
    </lineage>
</organism>
<reference evidence="2 3" key="1">
    <citation type="submission" date="2019-01" db="EMBL/GenBank/DDBJ databases">
        <authorList>
            <person name="Chen W.-M."/>
        </authorList>
    </citation>
    <scope>NUCLEOTIDE SEQUENCE [LARGE SCALE GENOMIC DNA]</scope>
    <source>
        <strain evidence="2 3">FSY-9</strain>
    </source>
</reference>
<sequence length="107" mass="11556">MTPRFKRLVETDRPAVSLTVDGRAIKALAGDTLMVAMLTHGDALRTSEFASLEPGDGRRAGFCLMSACQDCWVWTADGHRLRACSTPVEEGMAISTSQPEASWASLL</sequence>
<dbReference type="GO" id="GO:0051536">
    <property type="term" value="F:iron-sulfur cluster binding"/>
    <property type="evidence" value="ECO:0007669"/>
    <property type="project" value="InterPro"/>
</dbReference>
<keyword evidence="3" id="KW-1185">Reference proteome</keyword>
<evidence type="ECO:0000313" key="2">
    <source>
        <dbReference type="EMBL" id="RVU07172.1"/>
    </source>
</evidence>
<evidence type="ECO:0000256" key="1">
    <source>
        <dbReference type="ARBA" id="ARBA00023002"/>
    </source>
</evidence>
<accession>A0A437NBE2</accession>
<dbReference type="Gene3D" id="3.10.20.440">
    <property type="entry name" value="2Fe-2S iron-sulphur cluster binding domain, sarcosine oxidase, alpha subunit, N-terminal domain"/>
    <property type="match status" value="1"/>
</dbReference>